<keyword evidence="5" id="KW-1185">Reference proteome</keyword>
<feature type="signal peptide" evidence="1">
    <location>
        <begin position="1"/>
        <end position="21"/>
    </location>
</feature>
<organism evidence="4 6">
    <name type="scientific">Flavobacterium circumlabens</name>
    <dbReference type="NCBI Taxonomy" id="2133765"/>
    <lineage>
        <taxon>Bacteria</taxon>
        <taxon>Pseudomonadati</taxon>
        <taxon>Bacteroidota</taxon>
        <taxon>Flavobacteriia</taxon>
        <taxon>Flavobacteriales</taxon>
        <taxon>Flavobacteriaceae</taxon>
        <taxon>Flavobacterium</taxon>
    </lineage>
</organism>
<feature type="domain" description="Peptidase M28" evidence="2">
    <location>
        <begin position="104"/>
        <end position="300"/>
    </location>
</feature>
<evidence type="ECO:0000313" key="4">
    <source>
        <dbReference type="EMBL" id="TEB43303.1"/>
    </source>
</evidence>
<dbReference type="Pfam" id="PF04389">
    <property type="entry name" value="Peptidase_M28"/>
    <property type="match status" value="1"/>
</dbReference>
<dbReference type="SUPFAM" id="SSF53187">
    <property type="entry name" value="Zn-dependent exopeptidases"/>
    <property type="match status" value="1"/>
</dbReference>
<evidence type="ECO:0000313" key="5">
    <source>
        <dbReference type="Proteomes" id="UP000295270"/>
    </source>
</evidence>
<dbReference type="AlphaFoldDB" id="A0A4Y7UA47"/>
<sequence length="326" mass="37225">MKKLYFLLPLVLLACKSNNSAVNDPSSSKVSSQPVEITYKVEQTNVSDFLKYLSSDELEGRETGTKGIEKAAEFLEGFLKKNNVKPYFKTYRDTLTNFKTPTFNIVGVIEGNDPELKKEFVVLSAHYDHIGVDKNKKEDVINNGANDDASGVTAVAEMAKYFSETKSNRRSILIVFFAGEEKGLLGSKSLVEKLKVQKFNLYAQLNIEMIGVPMKRDYLAYITGFYKSNMAEKINEYTGKKTIGFLPKEAEYKLFYRSDNYSFYEAFKKPCQSISTFDFENFEFYHHPSDEFKVMDIPHMTSFIQEFLPAVTQIANSKTQEITMKN</sequence>
<accession>A0A4Y7UA47</accession>
<dbReference type="Proteomes" id="UP000298340">
    <property type="component" value="Unassembled WGS sequence"/>
</dbReference>
<reference evidence="4 6" key="2">
    <citation type="journal article" date="2018" name="Syst. Appl. Microbiol.">
        <title>Flavobacterium circumlabens sp. nov. and Flavobacterium cupreum sp. nov., two psychrotrophic species isolated from Antarctic environmental samples.</title>
        <authorList>
            <person name="Kralova S."/>
            <person name="Busse H.J."/>
            <person name="Svec P."/>
            <person name="Maslanova I."/>
            <person name="Stankova E."/>
            <person name="Bartak M."/>
            <person name="Sedlacek I."/>
        </authorList>
    </citation>
    <scope>NUCLEOTIDE SEQUENCE [LARGE SCALE GENOMIC DNA]</scope>
    <source>
        <strain evidence="4 6">CCM 8828</strain>
    </source>
</reference>
<dbReference type="GO" id="GO:0008235">
    <property type="term" value="F:metalloexopeptidase activity"/>
    <property type="evidence" value="ECO:0007669"/>
    <property type="project" value="InterPro"/>
</dbReference>
<keyword evidence="1" id="KW-0732">Signal</keyword>
<dbReference type="PROSITE" id="PS51257">
    <property type="entry name" value="PROKAR_LIPOPROTEIN"/>
    <property type="match status" value="1"/>
</dbReference>
<dbReference type="PANTHER" id="PTHR12147:SF26">
    <property type="entry name" value="PEPTIDASE M28 DOMAIN-CONTAINING PROTEIN"/>
    <property type="match status" value="1"/>
</dbReference>
<dbReference type="PANTHER" id="PTHR12147">
    <property type="entry name" value="METALLOPEPTIDASE M28 FAMILY MEMBER"/>
    <property type="match status" value="1"/>
</dbReference>
<protein>
    <submittedName>
        <fullName evidence="4">M20/M25/M40 family metallo-hydrolase</fullName>
    </submittedName>
    <submittedName>
        <fullName evidence="3">Peptidase M28-like protein</fullName>
    </submittedName>
</protein>
<proteinExistence type="predicted"/>
<reference evidence="3" key="3">
    <citation type="submission" date="2019-03" db="EMBL/GenBank/DDBJ databases">
        <authorList>
            <person name="Whitman W."/>
            <person name="Huntemann M."/>
            <person name="Clum A."/>
            <person name="Pillay M."/>
            <person name="Palaniappan K."/>
            <person name="Varghese N."/>
            <person name="Mikhailova N."/>
            <person name="Stamatis D."/>
            <person name="Reddy T."/>
            <person name="Daum C."/>
            <person name="Shapiro N."/>
            <person name="Ivanova N."/>
            <person name="Kyrpides N."/>
            <person name="Woyke T."/>
        </authorList>
    </citation>
    <scope>NUCLEOTIDE SEQUENCE</scope>
    <source>
        <strain evidence="3">P5626</strain>
    </source>
</reference>
<keyword evidence="4" id="KW-0378">Hydrolase</keyword>
<reference evidence="3 5" key="1">
    <citation type="journal article" date="2015" name="Stand. Genomic Sci.">
        <title>Genomic Encyclopedia of Bacterial and Archaeal Type Strains, Phase III: the genomes of soil and plant-associated and newly described type strains.</title>
        <authorList>
            <person name="Whitman W.B."/>
            <person name="Woyke T."/>
            <person name="Klenk H.P."/>
            <person name="Zhou Y."/>
            <person name="Lilburn T.G."/>
            <person name="Beck B.J."/>
            <person name="De Vos P."/>
            <person name="Vandamme P."/>
            <person name="Eisen J.A."/>
            <person name="Garrity G."/>
            <person name="Hugenholtz P."/>
            <person name="Kyrpides N.C."/>
        </authorList>
    </citation>
    <scope>NUCLEOTIDE SEQUENCE [LARGE SCALE GENOMIC DNA]</scope>
    <source>
        <strain evidence="3 5">P5626</strain>
    </source>
</reference>
<dbReference type="EMBL" id="QWDN01000005">
    <property type="protein sequence ID" value="TEB43303.1"/>
    <property type="molecule type" value="Genomic_DNA"/>
</dbReference>
<evidence type="ECO:0000313" key="6">
    <source>
        <dbReference type="Proteomes" id="UP000298340"/>
    </source>
</evidence>
<dbReference type="Proteomes" id="UP000295270">
    <property type="component" value="Unassembled WGS sequence"/>
</dbReference>
<evidence type="ECO:0000256" key="1">
    <source>
        <dbReference type="SAM" id="SignalP"/>
    </source>
</evidence>
<dbReference type="EMBL" id="SLWA01000005">
    <property type="protein sequence ID" value="TCN56259.1"/>
    <property type="molecule type" value="Genomic_DNA"/>
</dbReference>
<dbReference type="Gene3D" id="3.40.630.10">
    <property type="entry name" value="Zn peptidases"/>
    <property type="match status" value="1"/>
</dbReference>
<evidence type="ECO:0000313" key="3">
    <source>
        <dbReference type="EMBL" id="TCN56259.1"/>
    </source>
</evidence>
<feature type="chain" id="PRO_5043204398" evidence="1">
    <location>
        <begin position="22"/>
        <end position="326"/>
    </location>
</feature>
<comment type="caution">
    <text evidence="4">The sequence shown here is derived from an EMBL/GenBank/DDBJ whole genome shotgun (WGS) entry which is preliminary data.</text>
</comment>
<name>A0A4Y7UA47_9FLAO</name>
<dbReference type="InterPro" id="IPR045175">
    <property type="entry name" value="M28_fam"/>
</dbReference>
<gene>
    <name evidence="4" type="ORF">D0809_14095</name>
    <name evidence="3" type="ORF">EV142_10534</name>
</gene>
<dbReference type="RefSeq" id="WP_132036306.1">
    <property type="nucleotide sequence ID" value="NZ_QWDN01000005.1"/>
</dbReference>
<dbReference type="GO" id="GO:0006508">
    <property type="term" value="P:proteolysis"/>
    <property type="evidence" value="ECO:0007669"/>
    <property type="project" value="InterPro"/>
</dbReference>
<evidence type="ECO:0000259" key="2">
    <source>
        <dbReference type="Pfam" id="PF04389"/>
    </source>
</evidence>
<dbReference type="InterPro" id="IPR007484">
    <property type="entry name" value="Peptidase_M28"/>
</dbReference>
<dbReference type="OrthoDB" id="9764939at2"/>